<gene>
    <name evidence="2" type="ORF">O3M35_011147</name>
</gene>
<keyword evidence="1" id="KW-0472">Membrane</keyword>
<evidence type="ECO:0000256" key="1">
    <source>
        <dbReference type="SAM" id="Phobius"/>
    </source>
</evidence>
<feature type="transmembrane region" description="Helical" evidence="1">
    <location>
        <begin position="6"/>
        <end position="34"/>
    </location>
</feature>
<dbReference type="EMBL" id="JAPXFL010000008">
    <property type="protein sequence ID" value="KAK9502357.1"/>
    <property type="molecule type" value="Genomic_DNA"/>
</dbReference>
<evidence type="ECO:0000313" key="2">
    <source>
        <dbReference type="EMBL" id="KAK9502357.1"/>
    </source>
</evidence>
<keyword evidence="1" id="KW-1133">Transmembrane helix</keyword>
<comment type="caution">
    <text evidence="2">The sequence shown here is derived from an EMBL/GenBank/DDBJ whole genome shotgun (WGS) entry which is preliminary data.</text>
</comment>
<dbReference type="AlphaFoldDB" id="A0AAW1CVK4"/>
<keyword evidence="1" id="KW-0812">Transmembrane</keyword>
<proteinExistence type="predicted"/>
<reference evidence="2 3" key="1">
    <citation type="submission" date="2022-12" db="EMBL/GenBank/DDBJ databases">
        <title>Chromosome-level genome assembly of true bugs.</title>
        <authorList>
            <person name="Ma L."/>
            <person name="Li H."/>
        </authorList>
    </citation>
    <scope>NUCLEOTIDE SEQUENCE [LARGE SCALE GENOMIC DNA]</scope>
    <source>
        <strain evidence="2">Lab_2022b</strain>
    </source>
</reference>
<sequence length="151" mass="16309">MEALLFVFLEAVVVVVIVAVHSNIAAVVVVVVVIIRTAISNRPLRLFVAWVYVSILLQVVSSAVDDDEEGNLRTSEVYMNDGQDVVELSLLLCLLSIYCCCCIAESFVTLPGFKFDTCVRGGDADEEEVSGFIGGEVEVCGVVEFISVSLL</sequence>
<name>A0AAW1CVK4_9HEMI</name>
<keyword evidence="3" id="KW-1185">Reference proteome</keyword>
<feature type="transmembrane region" description="Helical" evidence="1">
    <location>
        <begin position="88"/>
        <end position="110"/>
    </location>
</feature>
<feature type="transmembrane region" description="Helical" evidence="1">
    <location>
        <begin position="46"/>
        <end position="64"/>
    </location>
</feature>
<organism evidence="2 3">
    <name type="scientific">Rhynocoris fuscipes</name>
    <dbReference type="NCBI Taxonomy" id="488301"/>
    <lineage>
        <taxon>Eukaryota</taxon>
        <taxon>Metazoa</taxon>
        <taxon>Ecdysozoa</taxon>
        <taxon>Arthropoda</taxon>
        <taxon>Hexapoda</taxon>
        <taxon>Insecta</taxon>
        <taxon>Pterygota</taxon>
        <taxon>Neoptera</taxon>
        <taxon>Paraneoptera</taxon>
        <taxon>Hemiptera</taxon>
        <taxon>Heteroptera</taxon>
        <taxon>Panheteroptera</taxon>
        <taxon>Cimicomorpha</taxon>
        <taxon>Reduviidae</taxon>
        <taxon>Harpactorinae</taxon>
        <taxon>Harpactorini</taxon>
        <taxon>Rhynocoris</taxon>
    </lineage>
</organism>
<dbReference type="Proteomes" id="UP001461498">
    <property type="component" value="Unassembled WGS sequence"/>
</dbReference>
<evidence type="ECO:0000313" key="3">
    <source>
        <dbReference type="Proteomes" id="UP001461498"/>
    </source>
</evidence>
<protein>
    <submittedName>
        <fullName evidence="2">Uncharacterized protein</fullName>
    </submittedName>
</protein>
<accession>A0AAW1CVK4</accession>